<feature type="transmembrane region" description="Helical" evidence="1">
    <location>
        <begin position="72"/>
        <end position="97"/>
    </location>
</feature>
<evidence type="ECO:0000313" key="2">
    <source>
        <dbReference type="EMBL" id="PZP00587.1"/>
    </source>
</evidence>
<feature type="transmembrane region" description="Helical" evidence="1">
    <location>
        <begin position="140"/>
        <end position="165"/>
    </location>
</feature>
<evidence type="ECO:0000313" key="3">
    <source>
        <dbReference type="Proteomes" id="UP000249451"/>
    </source>
</evidence>
<name>A0A2W5B5B7_9CORY</name>
<dbReference type="PANTHER" id="PTHR31272">
    <property type="entry name" value="CYTOCHROME C-TYPE BIOGENESIS PROTEIN HI_1454-RELATED"/>
    <property type="match status" value="1"/>
</dbReference>
<reference evidence="2 3" key="1">
    <citation type="submission" date="2017-11" db="EMBL/GenBank/DDBJ databases">
        <title>Infants hospitalized years apart are colonized by the same room-sourced microbial strains.</title>
        <authorList>
            <person name="Brooks B."/>
            <person name="Olm M.R."/>
            <person name="Firek B.A."/>
            <person name="Baker R."/>
            <person name="Thomas B.C."/>
            <person name="Morowitz M.J."/>
            <person name="Banfield J.F."/>
        </authorList>
    </citation>
    <scope>NUCLEOTIDE SEQUENCE [LARGE SCALE GENOMIC DNA]</scope>
    <source>
        <strain evidence="2">S2_012_000_R3_87</strain>
    </source>
</reference>
<dbReference type="EMBL" id="QFNY01000121">
    <property type="protein sequence ID" value="PZP00587.1"/>
    <property type="molecule type" value="Genomic_DNA"/>
</dbReference>
<gene>
    <name evidence="2" type="ORF">DI609_06035</name>
</gene>
<keyword evidence="1" id="KW-0812">Transmembrane</keyword>
<dbReference type="AlphaFoldDB" id="A0A2W5B5B7"/>
<dbReference type="Proteomes" id="UP000249451">
    <property type="component" value="Unassembled WGS sequence"/>
</dbReference>
<dbReference type="InterPro" id="IPR051790">
    <property type="entry name" value="Cytochrome_c-biogenesis_DsbD"/>
</dbReference>
<keyword evidence="1" id="KW-0472">Membrane</keyword>
<sequence>MSIGLLGAVVAGVLTLVSPCSALLVPAFFAYAFSSTRELLGKTVVFFLGLCTTLVPIGMGLAAFLAQYRGQVITVAGWIIIALGIFTALGGGFRIPGMAALSGKARGRVFLLGTVYGFAGFCAGPLLGAVLTTAAASGSALYGALIMVAYAFGMAVPLFVLAAVWERLDVGSWRWLRGREVTLGPLRTNTLSIVSGVFFVLIGVLFIVSYGSASLPTVLDTDAQFALQEKARHLAGGVADAWVWFGLSLAATVAVGIKAARTPVEGHAGNEAKRGL</sequence>
<accession>A0A2W5B5B7</accession>
<feature type="transmembrane region" description="Helical" evidence="1">
    <location>
        <begin position="6"/>
        <end position="32"/>
    </location>
</feature>
<keyword evidence="1" id="KW-1133">Transmembrane helix</keyword>
<organism evidence="2 3">
    <name type="scientific">Corynebacterium urealyticum</name>
    <dbReference type="NCBI Taxonomy" id="43771"/>
    <lineage>
        <taxon>Bacteria</taxon>
        <taxon>Bacillati</taxon>
        <taxon>Actinomycetota</taxon>
        <taxon>Actinomycetes</taxon>
        <taxon>Mycobacteriales</taxon>
        <taxon>Corynebacteriaceae</taxon>
        <taxon>Corynebacterium</taxon>
    </lineage>
</organism>
<proteinExistence type="predicted"/>
<protein>
    <submittedName>
        <fullName evidence="2">Cytochrome C biogenesis protein CcdA</fullName>
    </submittedName>
</protein>
<comment type="caution">
    <text evidence="2">The sequence shown here is derived from an EMBL/GenBank/DDBJ whole genome shotgun (WGS) entry which is preliminary data.</text>
</comment>
<dbReference type="PANTHER" id="PTHR31272:SF4">
    <property type="entry name" value="CYTOCHROME C-TYPE BIOGENESIS PROTEIN HI_1454-RELATED"/>
    <property type="match status" value="1"/>
</dbReference>
<evidence type="ECO:0000256" key="1">
    <source>
        <dbReference type="SAM" id="Phobius"/>
    </source>
</evidence>
<feature type="transmembrane region" description="Helical" evidence="1">
    <location>
        <begin position="44"/>
        <end position="66"/>
    </location>
</feature>
<feature type="transmembrane region" description="Helical" evidence="1">
    <location>
        <begin position="186"/>
        <end position="210"/>
    </location>
</feature>
<feature type="transmembrane region" description="Helical" evidence="1">
    <location>
        <begin position="241"/>
        <end position="260"/>
    </location>
</feature>
<feature type="transmembrane region" description="Helical" evidence="1">
    <location>
        <begin position="109"/>
        <end position="134"/>
    </location>
</feature>